<keyword evidence="2" id="KW-1185">Reference proteome</keyword>
<protein>
    <recommendedName>
        <fullName evidence="3">Stathmin</fullName>
    </recommendedName>
</protein>
<proteinExistence type="predicted"/>
<gene>
    <name evidence="1" type="ORF">JTE90_005663</name>
</gene>
<reference evidence="1 2" key="1">
    <citation type="journal article" date="2022" name="Nat. Ecol. Evol.">
        <title>A masculinizing supergene underlies an exaggerated male reproductive morph in a spider.</title>
        <authorList>
            <person name="Hendrickx F."/>
            <person name="De Corte Z."/>
            <person name="Sonet G."/>
            <person name="Van Belleghem S.M."/>
            <person name="Kostlbacher S."/>
            <person name="Vangestel C."/>
        </authorList>
    </citation>
    <scope>NUCLEOTIDE SEQUENCE [LARGE SCALE GENOMIC DNA]</scope>
    <source>
        <strain evidence="1">W744_W776</strain>
    </source>
</reference>
<sequence length="121" mass="13920">MCTVEKSCKERMKALEEAATFTIKSLEETQNRKEIKEEIDLPRGIKKALEEAATLATKSLEETVKEANRSAKFREEWVTQNKKDEKERANMLNEMKTRIAHIFDKEASLLVLKGVGEPQDH</sequence>
<evidence type="ECO:0000313" key="1">
    <source>
        <dbReference type="EMBL" id="KAG8183214.1"/>
    </source>
</evidence>
<name>A0AAV6UG93_9ARAC</name>
<dbReference type="Proteomes" id="UP000827092">
    <property type="component" value="Unassembled WGS sequence"/>
</dbReference>
<evidence type="ECO:0008006" key="3">
    <source>
        <dbReference type="Google" id="ProtNLM"/>
    </source>
</evidence>
<evidence type="ECO:0000313" key="2">
    <source>
        <dbReference type="Proteomes" id="UP000827092"/>
    </source>
</evidence>
<comment type="caution">
    <text evidence="1">The sequence shown here is derived from an EMBL/GenBank/DDBJ whole genome shotgun (WGS) entry which is preliminary data.</text>
</comment>
<dbReference type="AlphaFoldDB" id="A0AAV6UG93"/>
<organism evidence="1 2">
    <name type="scientific">Oedothorax gibbosus</name>
    <dbReference type="NCBI Taxonomy" id="931172"/>
    <lineage>
        <taxon>Eukaryota</taxon>
        <taxon>Metazoa</taxon>
        <taxon>Ecdysozoa</taxon>
        <taxon>Arthropoda</taxon>
        <taxon>Chelicerata</taxon>
        <taxon>Arachnida</taxon>
        <taxon>Araneae</taxon>
        <taxon>Araneomorphae</taxon>
        <taxon>Entelegynae</taxon>
        <taxon>Araneoidea</taxon>
        <taxon>Linyphiidae</taxon>
        <taxon>Erigoninae</taxon>
        <taxon>Oedothorax</taxon>
    </lineage>
</organism>
<dbReference type="EMBL" id="JAFNEN010000427">
    <property type="protein sequence ID" value="KAG8183214.1"/>
    <property type="molecule type" value="Genomic_DNA"/>
</dbReference>
<accession>A0AAV6UG93</accession>